<evidence type="ECO:0000256" key="6">
    <source>
        <dbReference type="ARBA" id="ARBA00022989"/>
    </source>
</evidence>
<dbReference type="EMBL" id="CP157947">
    <property type="protein sequence ID" value="XBS71872.1"/>
    <property type="molecule type" value="Genomic_DNA"/>
</dbReference>
<feature type="transmembrane region" description="Helical" evidence="8">
    <location>
        <begin position="67"/>
        <end position="87"/>
    </location>
</feature>
<feature type="transmembrane region" description="Helical" evidence="8">
    <location>
        <begin position="159"/>
        <end position="180"/>
    </location>
</feature>
<proteinExistence type="inferred from homology"/>
<accession>A0AAU7QF95</accession>
<dbReference type="InterPro" id="IPR000522">
    <property type="entry name" value="ABC_transptr_permease_BtuC"/>
</dbReference>
<comment type="subcellular location">
    <subcellularLocation>
        <location evidence="1">Cell membrane</location>
        <topology evidence="1">Multi-pass membrane protein</topology>
    </subcellularLocation>
</comment>
<sequence>MPASAAAPRRLCRFMLAFSALLLLTSGAAVLHLAIGARYIPPRQVLQALLHFDAHDFAHRVVVELRLLRLTAALLTGAALGLAGLLLQSVIRNPLGEPHILGLNAGAALAVVVSTSYGATWLSLAYARPLTAACGAATLFALVLAFSSAGRSGLTLLKVTLCGVVLSSFASSLTAAILILDEQTLLAMRTWLAGDLAGLNWPSVRAGALFVALAALLCAVLAPSLNALALGDETACALGVHLTRTRLLALCAIALLSGSAVSIAGPIGFVGLIVPNIIRRLVTRDIRLALPLCALCGSFMLLLADIAARTLMAPWELATGLMTALAGGPVFIFIAARFFK</sequence>
<keyword evidence="5 8" id="KW-0812">Transmembrane</keyword>
<reference evidence="9" key="1">
    <citation type="submission" date="2024-06" db="EMBL/GenBank/DDBJ databases">
        <authorList>
            <person name="Coelho C."/>
            <person name="Bento M."/>
            <person name="Garcia E."/>
            <person name="Camelo A."/>
            <person name="Brandao I."/>
            <person name="Espirito Santo C."/>
            <person name="Trovao J."/>
            <person name="Verissimo A."/>
            <person name="Costa J."/>
            <person name="Tiago I."/>
        </authorList>
    </citation>
    <scope>NUCLEOTIDE SEQUENCE</scope>
    <source>
        <strain evidence="9">KWT182</strain>
    </source>
</reference>
<evidence type="ECO:0000256" key="5">
    <source>
        <dbReference type="ARBA" id="ARBA00022692"/>
    </source>
</evidence>
<evidence type="ECO:0000256" key="4">
    <source>
        <dbReference type="ARBA" id="ARBA00022475"/>
    </source>
</evidence>
<dbReference type="PANTHER" id="PTHR30472:SF1">
    <property type="entry name" value="FE(3+) DICITRATE TRANSPORT SYSTEM PERMEASE PROTEIN FECC-RELATED"/>
    <property type="match status" value="1"/>
</dbReference>
<feature type="transmembrane region" description="Helical" evidence="8">
    <location>
        <begin position="320"/>
        <end position="339"/>
    </location>
</feature>
<evidence type="ECO:0000256" key="1">
    <source>
        <dbReference type="ARBA" id="ARBA00004651"/>
    </source>
</evidence>
<evidence type="ECO:0000256" key="2">
    <source>
        <dbReference type="ARBA" id="ARBA00007935"/>
    </source>
</evidence>
<gene>
    <name evidence="9" type="ORF">ABK905_11510</name>
</gene>
<dbReference type="GO" id="GO:0005886">
    <property type="term" value="C:plasma membrane"/>
    <property type="evidence" value="ECO:0007669"/>
    <property type="project" value="UniProtKB-SubCell"/>
</dbReference>
<feature type="transmembrane region" description="Helical" evidence="8">
    <location>
        <begin position="125"/>
        <end position="147"/>
    </location>
</feature>
<dbReference type="AlphaFoldDB" id="A0AAU7QF95"/>
<organism evidence="9">
    <name type="scientific">Acerihabitans sp. KWT182</name>
    <dbReference type="NCBI Taxonomy" id="3157919"/>
    <lineage>
        <taxon>Bacteria</taxon>
        <taxon>Pseudomonadati</taxon>
        <taxon>Pseudomonadota</taxon>
        <taxon>Gammaproteobacteria</taxon>
        <taxon>Enterobacterales</taxon>
        <taxon>Pectobacteriaceae</taxon>
        <taxon>Acerihabitans</taxon>
    </lineage>
</organism>
<feature type="transmembrane region" description="Helical" evidence="8">
    <location>
        <begin position="286"/>
        <end position="308"/>
    </location>
</feature>
<name>A0AAU7QF95_9GAMM</name>
<comment type="similarity">
    <text evidence="2">Belongs to the binding-protein-dependent transport system permease family. FecCD subfamily.</text>
</comment>
<dbReference type="CDD" id="cd06550">
    <property type="entry name" value="TM_ABC_iron-siderophores_like"/>
    <property type="match status" value="1"/>
</dbReference>
<protein>
    <submittedName>
        <fullName evidence="9">Iron ABC transporter permease</fullName>
    </submittedName>
</protein>
<dbReference type="InterPro" id="IPR037294">
    <property type="entry name" value="ABC_BtuC-like"/>
</dbReference>
<dbReference type="Gene3D" id="1.10.3470.10">
    <property type="entry name" value="ABC transporter involved in vitamin B12 uptake, BtuC"/>
    <property type="match status" value="1"/>
</dbReference>
<keyword evidence="6 8" id="KW-1133">Transmembrane helix</keyword>
<evidence type="ECO:0000256" key="7">
    <source>
        <dbReference type="ARBA" id="ARBA00023136"/>
    </source>
</evidence>
<evidence type="ECO:0000313" key="9">
    <source>
        <dbReference type="EMBL" id="XBS71872.1"/>
    </source>
</evidence>
<keyword evidence="7 8" id="KW-0472">Membrane</keyword>
<feature type="transmembrane region" description="Helical" evidence="8">
    <location>
        <begin position="206"/>
        <end position="226"/>
    </location>
</feature>
<dbReference type="PANTHER" id="PTHR30472">
    <property type="entry name" value="FERRIC ENTEROBACTIN TRANSPORT SYSTEM PERMEASE PROTEIN"/>
    <property type="match status" value="1"/>
</dbReference>
<keyword evidence="3" id="KW-0813">Transport</keyword>
<dbReference type="SUPFAM" id="SSF81345">
    <property type="entry name" value="ABC transporter involved in vitamin B12 uptake, BtuC"/>
    <property type="match status" value="1"/>
</dbReference>
<keyword evidence="4" id="KW-1003">Cell membrane</keyword>
<feature type="transmembrane region" description="Helical" evidence="8">
    <location>
        <begin position="99"/>
        <end position="119"/>
    </location>
</feature>
<dbReference type="Pfam" id="PF01032">
    <property type="entry name" value="FecCD"/>
    <property type="match status" value="1"/>
</dbReference>
<evidence type="ECO:0000256" key="8">
    <source>
        <dbReference type="SAM" id="Phobius"/>
    </source>
</evidence>
<dbReference type="GO" id="GO:0022857">
    <property type="term" value="F:transmembrane transporter activity"/>
    <property type="evidence" value="ECO:0007669"/>
    <property type="project" value="InterPro"/>
</dbReference>
<feature type="transmembrane region" description="Helical" evidence="8">
    <location>
        <begin position="247"/>
        <end position="274"/>
    </location>
</feature>
<dbReference type="GO" id="GO:0033214">
    <property type="term" value="P:siderophore-iron import into cell"/>
    <property type="evidence" value="ECO:0007669"/>
    <property type="project" value="TreeGrafter"/>
</dbReference>
<evidence type="ECO:0000256" key="3">
    <source>
        <dbReference type="ARBA" id="ARBA00022448"/>
    </source>
</evidence>